<dbReference type="SUPFAM" id="SSF53756">
    <property type="entry name" value="UDP-Glycosyltransferase/glycogen phosphorylase"/>
    <property type="match status" value="1"/>
</dbReference>
<evidence type="ECO:0000313" key="4">
    <source>
        <dbReference type="EMBL" id="QRG05206.1"/>
    </source>
</evidence>
<dbReference type="EMBL" id="CP063362">
    <property type="protein sequence ID" value="QRG05206.1"/>
    <property type="molecule type" value="Genomic_DNA"/>
</dbReference>
<dbReference type="InterPro" id="IPR011990">
    <property type="entry name" value="TPR-like_helical_dom_sf"/>
</dbReference>
<dbReference type="Gene3D" id="3.40.50.2000">
    <property type="entry name" value="Glycogen Phosphorylase B"/>
    <property type="match status" value="1"/>
</dbReference>
<keyword evidence="5" id="KW-1185">Reference proteome</keyword>
<dbReference type="AlphaFoldDB" id="A0A974PL60"/>
<reference evidence="4 5" key="1">
    <citation type="submission" date="2020-10" db="EMBL/GenBank/DDBJ databases">
        <title>Degradation of 1,4-Dioxane by Xanthobacter sp. YN2, via a Novel Group-2 Soluble Di-Iron Monooxygenase.</title>
        <authorList>
            <person name="Ma F."/>
            <person name="Wang Y."/>
            <person name="Yang J."/>
            <person name="Guo H."/>
            <person name="Su D."/>
            <person name="Yu L."/>
        </authorList>
    </citation>
    <scope>NUCLEOTIDE SEQUENCE [LARGE SCALE GENOMIC DNA]</scope>
    <source>
        <strain evidence="4 5">YN2</strain>
    </source>
</reference>
<accession>A0A974PL60</accession>
<evidence type="ECO:0000256" key="2">
    <source>
        <dbReference type="ARBA" id="ARBA00022803"/>
    </source>
</evidence>
<dbReference type="PANTHER" id="PTHR44858:SF1">
    <property type="entry name" value="UDP-N-ACETYLGLUCOSAMINE--PEPTIDE N-ACETYLGLUCOSAMINYLTRANSFERASE SPINDLY-RELATED"/>
    <property type="match status" value="1"/>
</dbReference>
<keyword evidence="1" id="KW-0677">Repeat</keyword>
<evidence type="ECO:0000313" key="5">
    <source>
        <dbReference type="Proteomes" id="UP000596427"/>
    </source>
</evidence>
<name>A0A974PL60_9HYPH</name>
<keyword evidence="2 3" id="KW-0802">TPR repeat</keyword>
<dbReference type="SUPFAM" id="SSF48452">
    <property type="entry name" value="TPR-like"/>
    <property type="match status" value="2"/>
</dbReference>
<dbReference type="InterPro" id="IPR019734">
    <property type="entry name" value="TPR_rpt"/>
</dbReference>
<gene>
    <name evidence="4" type="ORF">EZH22_19090</name>
</gene>
<dbReference type="InterPro" id="IPR050498">
    <property type="entry name" value="Ycf3"/>
</dbReference>
<evidence type="ECO:0000256" key="3">
    <source>
        <dbReference type="PROSITE-ProRule" id="PRU00339"/>
    </source>
</evidence>
<evidence type="ECO:0000256" key="1">
    <source>
        <dbReference type="ARBA" id="ARBA00022737"/>
    </source>
</evidence>
<dbReference type="Gene3D" id="1.25.40.10">
    <property type="entry name" value="Tetratricopeptide repeat domain"/>
    <property type="match status" value="3"/>
</dbReference>
<feature type="repeat" description="TPR" evidence="3">
    <location>
        <begin position="73"/>
        <end position="106"/>
    </location>
</feature>
<proteinExistence type="predicted"/>
<dbReference type="SMART" id="SM00028">
    <property type="entry name" value="TPR"/>
    <property type="match status" value="10"/>
</dbReference>
<organism evidence="4 5">
    <name type="scientific">Xanthobacter dioxanivorans</name>
    <dbReference type="NCBI Taxonomy" id="2528964"/>
    <lineage>
        <taxon>Bacteria</taxon>
        <taxon>Pseudomonadati</taxon>
        <taxon>Pseudomonadota</taxon>
        <taxon>Alphaproteobacteria</taxon>
        <taxon>Hyphomicrobiales</taxon>
        <taxon>Xanthobacteraceae</taxon>
        <taxon>Xanthobacter</taxon>
    </lineage>
</organism>
<sequence length="658" mass="72169">MTLDVRAEFNRAADLHRKGKLDKAISIYRRLVKAQPSAFEIARLLVLAYLQGGHAKEALVAARRAHERNPTNPHAHLLLGACLQAVQDLEPALAAFEAAARLAPQLTEAHFLAGGVLGALGRQAEAVARFDQVLALDRRSTEALANRSTALLQLGRPEDALNDIEALTALHPGEARYWIAKATTLLELDRTAAAAAAADQVIRLSPKSSEGYALKGRSLMSRGRLEEARDSFYAALEHNATDAIVRDELIVVLRLLEDFPAALAQCDLALAATPASARFRQHRAEVRRAGEDFAGAMADVEGAIAADPQLASAYVTRARLLGDLGRSEEIRPALELALQRDPQEPNGRFLTAADDLAHGRWTDGWTAYESREHTLPPPFRPLAFTRWDGRERPEMLVVLGEQGIGDELLFSRLVRLLADDDIRTVLLTRPGLVPLLQNLDARVSIIGDLSEIDTMRPGLRWIAAGSLPLLLQPDPERWPEPPYITASPDRIAKWSWVRDESLFTIGINWQGNPSRNVDVGRSIPLAEFAPLAKLPGVRLVSLQHGAGRDQLQQVPFADSVVQLGHDFNADGIFTDTVGVLHHLDLVISSDTALTHLCGVRAHPAFVALRAVPDWRWGYEGDRSVFFPSLRLFRQVEPGNWGGVFHAITEAVRSMTRGA</sequence>
<dbReference type="Pfam" id="PF12895">
    <property type="entry name" value="ANAPC3"/>
    <property type="match status" value="1"/>
</dbReference>
<dbReference type="KEGG" id="xdi:EZH22_19090"/>
<dbReference type="PANTHER" id="PTHR44858">
    <property type="entry name" value="TETRATRICOPEPTIDE REPEAT PROTEIN 6"/>
    <property type="match status" value="1"/>
</dbReference>
<protein>
    <submittedName>
        <fullName evidence="4">Tetratricopeptide repeat protein</fullName>
    </submittedName>
</protein>
<dbReference type="PROSITE" id="PS50005">
    <property type="entry name" value="TPR"/>
    <property type="match status" value="1"/>
</dbReference>
<dbReference type="Pfam" id="PF13181">
    <property type="entry name" value="TPR_8"/>
    <property type="match status" value="1"/>
</dbReference>
<dbReference type="RefSeq" id="WP_203192073.1">
    <property type="nucleotide sequence ID" value="NZ_CP063362.1"/>
</dbReference>
<dbReference type="Proteomes" id="UP000596427">
    <property type="component" value="Chromosome"/>
</dbReference>
<dbReference type="Pfam" id="PF13432">
    <property type="entry name" value="TPR_16"/>
    <property type="match status" value="2"/>
</dbReference>